<sequence>MKLSRTLLIGLVAASSCLLTGTSMATETDEQQTDILLLISRSGCLNCHDLTPKPAKEAGALPFGPPYVEVAKRYKDDPKAIETLLNTVKHGSNPYSSHWKDKVSGIAMPPMVTVSEADAKRLLTWILALDDKTATAAEEQLSGQKVPVVHKEENEKEILLLISHSGCLNCHDLTRQTTSKEGNPMPFGPPYVEVAKRYKDDPKAFDMLLNTVKNGSNPYKSHWKDKVSGIAMPPMVTVSEENAKRLLKWILSLDDAKASHAEAVLAGKEQPAN</sequence>
<feature type="signal peptide" evidence="5">
    <location>
        <begin position="1"/>
        <end position="25"/>
    </location>
</feature>
<dbReference type="Proteomes" id="UP000005744">
    <property type="component" value="Unassembled WGS sequence"/>
</dbReference>
<dbReference type="eggNOG" id="COG4654">
    <property type="taxonomic scope" value="Bacteria"/>
</dbReference>
<dbReference type="RefSeq" id="WP_002690519.1">
    <property type="nucleotide sequence ID" value="NZ_JH600070.1"/>
</dbReference>
<evidence type="ECO:0000256" key="5">
    <source>
        <dbReference type="SAM" id="SignalP"/>
    </source>
</evidence>
<evidence type="ECO:0000256" key="4">
    <source>
        <dbReference type="PROSITE-ProRule" id="PRU00433"/>
    </source>
</evidence>
<reference evidence="7 8" key="1">
    <citation type="submission" date="2011-11" db="EMBL/GenBank/DDBJ databases">
        <title>Improved High-Quality Draft sequence of Beggiatoa alba B18lD.</title>
        <authorList>
            <consortium name="US DOE Joint Genome Institute"/>
            <person name="Lucas S."/>
            <person name="Han J."/>
            <person name="Lapidus A."/>
            <person name="Cheng J.-F."/>
            <person name="Goodwin L."/>
            <person name="Pitluck S."/>
            <person name="Peters L."/>
            <person name="Mikhailova N."/>
            <person name="Held B."/>
            <person name="Detter J.C."/>
            <person name="Han C."/>
            <person name="Tapia R."/>
            <person name="Land M."/>
            <person name="Hauser L."/>
            <person name="Kyrpides N."/>
            <person name="Ivanova N."/>
            <person name="Pagani I."/>
            <person name="Samuel K."/>
            <person name="Teske A."/>
            <person name="Mueller J."/>
            <person name="Woyke T."/>
        </authorList>
    </citation>
    <scope>NUCLEOTIDE SEQUENCE [LARGE SCALE GENOMIC DNA]</scope>
    <source>
        <strain evidence="7 8">B18LD</strain>
    </source>
</reference>
<keyword evidence="5" id="KW-0732">Signal</keyword>
<dbReference type="AlphaFoldDB" id="I3CIE3"/>
<dbReference type="EMBL" id="JH600070">
    <property type="protein sequence ID" value="EIJ43386.1"/>
    <property type="molecule type" value="Genomic_DNA"/>
</dbReference>
<dbReference type="OrthoDB" id="9814063at2"/>
<dbReference type="PROSITE" id="PS51257">
    <property type="entry name" value="PROKAR_LIPOPROTEIN"/>
    <property type="match status" value="1"/>
</dbReference>
<organism evidence="7 8">
    <name type="scientific">Beggiatoa alba B18LD</name>
    <dbReference type="NCBI Taxonomy" id="395493"/>
    <lineage>
        <taxon>Bacteria</taxon>
        <taxon>Pseudomonadati</taxon>
        <taxon>Pseudomonadota</taxon>
        <taxon>Gammaproteobacteria</taxon>
        <taxon>Thiotrichales</taxon>
        <taxon>Thiotrichaceae</taxon>
        <taxon>Beggiatoa</taxon>
    </lineage>
</organism>
<dbReference type="InterPro" id="IPR009056">
    <property type="entry name" value="Cyt_c-like_dom"/>
</dbReference>
<dbReference type="GO" id="GO:0020037">
    <property type="term" value="F:heme binding"/>
    <property type="evidence" value="ECO:0007669"/>
    <property type="project" value="InterPro"/>
</dbReference>
<evidence type="ECO:0000256" key="3">
    <source>
        <dbReference type="ARBA" id="ARBA00023004"/>
    </source>
</evidence>
<dbReference type="Gene3D" id="1.10.760.10">
    <property type="entry name" value="Cytochrome c-like domain"/>
    <property type="match status" value="2"/>
</dbReference>
<evidence type="ECO:0000259" key="6">
    <source>
        <dbReference type="PROSITE" id="PS51007"/>
    </source>
</evidence>
<keyword evidence="8" id="KW-1185">Reference proteome</keyword>
<feature type="domain" description="Cytochrome c" evidence="6">
    <location>
        <begin position="28"/>
        <end position="130"/>
    </location>
</feature>
<evidence type="ECO:0000256" key="2">
    <source>
        <dbReference type="ARBA" id="ARBA00022723"/>
    </source>
</evidence>
<feature type="chain" id="PRO_5003669264" evidence="5">
    <location>
        <begin position="26"/>
        <end position="273"/>
    </location>
</feature>
<dbReference type="STRING" id="395493.BegalDRAFT_2543"/>
<accession>I3CIE3</accession>
<gene>
    <name evidence="7" type="ORF">BegalDRAFT_2543</name>
</gene>
<name>I3CIE3_9GAMM</name>
<proteinExistence type="predicted"/>
<evidence type="ECO:0000313" key="7">
    <source>
        <dbReference type="EMBL" id="EIJ43386.1"/>
    </source>
</evidence>
<dbReference type="GO" id="GO:0046872">
    <property type="term" value="F:metal ion binding"/>
    <property type="evidence" value="ECO:0007669"/>
    <property type="project" value="UniProtKB-KW"/>
</dbReference>
<evidence type="ECO:0000313" key="8">
    <source>
        <dbReference type="Proteomes" id="UP000005744"/>
    </source>
</evidence>
<feature type="domain" description="Cytochrome c" evidence="6">
    <location>
        <begin position="138"/>
        <end position="254"/>
    </location>
</feature>
<evidence type="ECO:0000256" key="1">
    <source>
        <dbReference type="ARBA" id="ARBA00022617"/>
    </source>
</evidence>
<keyword evidence="1 4" id="KW-0349">Heme</keyword>
<protein>
    <submittedName>
        <fullName evidence="7">Cytochrome c551/c552</fullName>
    </submittedName>
</protein>
<dbReference type="InterPro" id="IPR036909">
    <property type="entry name" value="Cyt_c-like_dom_sf"/>
</dbReference>
<keyword evidence="3 4" id="KW-0408">Iron</keyword>
<dbReference type="HOGENOM" id="CLU_1018040_0_0_6"/>
<dbReference type="PROSITE" id="PS51007">
    <property type="entry name" value="CYTC"/>
    <property type="match status" value="2"/>
</dbReference>
<dbReference type="GO" id="GO:0009055">
    <property type="term" value="F:electron transfer activity"/>
    <property type="evidence" value="ECO:0007669"/>
    <property type="project" value="InterPro"/>
</dbReference>
<keyword evidence="2 4" id="KW-0479">Metal-binding</keyword>
<dbReference type="SUPFAM" id="SSF46626">
    <property type="entry name" value="Cytochrome c"/>
    <property type="match status" value="2"/>
</dbReference>